<dbReference type="Proteomes" id="UP001152320">
    <property type="component" value="Chromosome 6"/>
</dbReference>
<dbReference type="PANTHER" id="PTHR47331:SF1">
    <property type="entry name" value="GAG-LIKE PROTEIN"/>
    <property type="match status" value="1"/>
</dbReference>
<dbReference type="PANTHER" id="PTHR47331">
    <property type="entry name" value="PHD-TYPE DOMAIN-CONTAINING PROTEIN"/>
    <property type="match status" value="1"/>
</dbReference>
<evidence type="ECO:0000313" key="3">
    <source>
        <dbReference type="Proteomes" id="UP001152320"/>
    </source>
</evidence>
<keyword evidence="3" id="KW-1185">Reference proteome</keyword>
<evidence type="ECO:0000259" key="1">
    <source>
        <dbReference type="Pfam" id="PF17921"/>
    </source>
</evidence>
<dbReference type="EMBL" id="JAIZAY010000006">
    <property type="protein sequence ID" value="KAJ8041043.1"/>
    <property type="molecule type" value="Genomic_DNA"/>
</dbReference>
<dbReference type="Pfam" id="PF17921">
    <property type="entry name" value="Integrase_H2C2"/>
    <property type="match status" value="1"/>
</dbReference>
<comment type="caution">
    <text evidence="2">The sequence shown here is derived from an EMBL/GenBank/DDBJ whole genome shotgun (WGS) entry which is preliminary data.</text>
</comment>
<evidence type="ECO:0000313" key="2">
    <source>
        <dbReference type="EMBL" id="KAJ8041043.1"/>
    </source>
</evidence>
<accession>A0A9Q1C837</accession>
<protein>
    <recommendedName>
        <fullName evidence="1">Integrase zinc-binding domain-containing protein</fullName>
    </recommendedName>
</protein>
<dbReference type="OrthoDB" id="5986643at2759"/>
<name>A0A9Q1C837_HOLLE</name>
<dbReference type="AlphaFoldDB" id="A0A9Q1C837"/>
<reference evidence="2" key="1">
    <citation type="submission" date="2021-10" db="EMBL/GenBank/DDBJ databases">
        <title>Tropical sea cucumber genome reveals ecological adaptation and Cuvierian tubules defense mechanism.</title>
        <authorList>
            <person name="Chen T."/>
        </authorList>
    </citation>
    <scope>NUCLEOTIDE SEQUENCE</scope>
    <source>
        <strain evidence="2">Nanhai2018</strain>
        <tissue evidence="2">Muscle</tissue>
    </source>
</reference>
<sequence length="241" mass="27815">MTKLISNSSSWFKLRCHIAWMLKLITVFKQLSGLRKSLNGQDLKEISEKMRQERQKKLNMKLTMTDMKEAELVIVKFVQRPVFSDEIAAIRNNSKGRPVKKTSSIYKLDPKYEDGVLRVGGRLSRSAMPEGEKHSYILPKDSIVSEMIIRETHIQRYHGGRALTLSHLPRKYWIVSAPALVRKCINRCVTCRRFRGKTGEQKMADLPVSRITPDEPPFTRVGMDFFGPFEVKQGRSMKNTE</sequence>
<feature type="domain" description="Integrase zinc-binding" evidence="1">
    <location>
        <begin position="146"/>
        <end position="195"/>
    </location>
</feature>
<gene>
    <name evidence="2" type="ORF">HOLleu_15532</name>
</gene>
<dbReference type="InterPro" id="IPR041588">
    <property type="entry name" value="Integrase_H2C2"/>
</dbReference>
<proteinExistence type="predicted"/>
<organism evidence="2 3">
    <name type="scientific">Holothuria leucospilota</name>
    <name type="common">Black long sea cucumber</name>
    <name type="synonym">Mertensiothuria leucospilota</name>
    <dbReference type="NCBI Taxonomy" id="206669"/>
    <lineage>
        <taxon>Eukaryota</taxon>
        <taxon>Metazoa</taxon>
        <taxon>Echinodermata</taxon>
        <taxon>Eleutherozoa</taxon>
        <taxon>Echinozoa</taxon>
        <taxon>Holothuroidea</taxon>
        <taxon>Aspidochirotacea</taxon>
        <taxon>Aspidochirotida</taxon>
        <taxon>Holothuriidae</taxon>
        <taxon>Holothuria</taxon>
    </lineage>
</organism>